<dbReference type="HAMAP" id="MF_00341">
    <property type="entry name" value="UPF0146"/>
    <property type="match status" value="1"/>
</dbReference>
<proteinExistence type="inferred from homology"/>
<evidence type="ECO:0000313" key="4">
    <source>
        <dbReference type="Proteomes" id="UP001168338"/>
    </source>
</evidence>
<comment type="similarity">
    <text evidence="1 2">Belongs to the UPF0146 family.</text>
</comment>
<dbReference type="InterPro" id="IPR029063">
    <property type="entry name" value="SAM-dependent_MTases_sf"/>
</dbReference>
<reference evidence="3" key="1">
    <citation type="submission" date="2019-05" db="EMBL/GenBank/DDBJ databases">
        <title>Methanoculleus sp. FWC-SCC1, a methanogenic archaeon isolated from deep marine cold seep.</title>
        <authorList>
            <person name="Chen Y.-W."/>
            <person name="Chen S.-C."/>
            <person name="Teng N.-H."/>
            <person name="Lai M.-C."/>
        </authorList>
    </citation>
    <scope>NUCLEOTIDE SEQUENCE</scope>
    <source>
        <strain evidence="3">FWC-SCC1</strain>
    </source>
</reference>
<dbReference type="InterPro" id="IPR005353">
    <property type="entry name" value="UPF0146"/>
</dbReference>
<evidence type="ECO:0000256" key="2">
    <source>
        <dbReference type="HAMAP-Rule" id="MF_00341"/>
    </source>
</evidence>
<sequence length="139" mass="15405">MRSYKRIERSIGDFIGARYRNAAEIGIGTTPEAAEVLAGAGKLAVCTDIRSGIRHPGMPVVVDDIFEPDISLYRGVDVIYAIRPGVEMVPPLIDLARRLDVDLLVYHLGCEIYENGGEIVEPATCLRRYHRGTYQKSVD</sequence>
<organism evidence="3 4">
    <name type="scientific">Methanoculleus frigidifontis</name>
    <dbReference type="NCBI Taxonomy" id="2584085"/>
    <lineage>
        <taxon>Archaea</taxon>
        <taxon>Methanobacteriati</taxon>
        <taxon>Methanobacteriota</taxon>
        <taxon>Stenosarchaea group</taxon>
        <taxon>Methanomicrobia</taxon>
        <taxon>Methanomicrobiales</taxon>
        <taxon>Methanomicrobiaceae</taxon>
        <taxon>Methanoculleus</taxon>
    </lineage>
</organism>
<gene>
    <name evidence="3" type="ORF">FGU65_04725</name>
</gene>
<comment type="caution">
    <text evidence="3">The sequence shown here is derived from an EMBL/GenBank/DDBJ whole genome shotgun (WGS) entry which is preliminary data.</text>
</comment>
<dbReference type="EMBL" id="VCYH01000003">
    <property type="protein sequence ID" value="MDN7024199.1"/>
    <property type="molecule type" value="Genomic_DNA"/>
</dbReference>
<evidence type="ECO:0000313" key="3">
    <source>
        <dbReference type="EMBL" id="MDN7024199.1"/>
    </source>
</evidence>
<dbReference type="Proteomes" id="UP001168338">
    <property type="component" value="Unassembled WGS sequence"/>
</dbReference>
<evidence type="ECO:0000256" key="1">
    <source>
        <dbReference type="ARBA" id="ARBA00006969"/>
    </source>
</evidence>
<name>A0ABT8M8G7_9EURY</name>
<accession>A0ABT8M8G7</accession>
<dbReference type="Gene3D" id="3.40.50.150">
    <property type="entry name" value="Vaccinia Virus protein VP39"/>
    <property type="match status" value="1"/>
</dbReference>
<keyword evidence="4" id="KW-1185">Reference proteome</keyword>
<protein>
    <recommendedName>
        <fullName evidence="2">UPF0146 protein FGU65_04725</fullName>
    </recommendedName>
</protein>
<dbReference type="RefSeq" id="WP_301663302.1">
    <property type="nucleotide sequence ID" value="NZ_VCYH01000003.1"/>
</dbReference>
<dbReference type="Pfam" id="PF03686">
    <property type="entry name" value="UPF0146"/>
    <property type="match status" value="1"/>
</dbReference>